<keyword evidence="2" id="KW-0677">Repeat</keyword>
<gene>
    <name evidence="4" type="ORF">CGI_10017225</name>
</gene>
<evidence type="ECO:0000256" key="1">
    <source>
        <dbReference type="ARBA" id="ARBA00022614"/>
    </source>
</evidence>
<dbReference type="HOGENOM" id="CLU_000288_18_16_1"/>
<feature type="domain" description="Disease resistance R13L4/SHOC-2-like LRR" evidence="3">
    <location>
        <begin position="49"/>
        <end position="130"/>
    </location>
</feature>
<dbReference type="InterPro" id="IPR001611">
    <property type="entry name" value="Leu-rich_rpt"/>
</dbReference>
<dbReference type="Gene3D" id="3.80.10.10">
    <property type="entry name" value="Ribonuclease Inhibitor"/>
    <property type="match status" value="1"/>
</dbReference>
<keyword evidence="1" id="KW-0433">Leucine-rich repeat</keyword>
<dbReference type="GO" id="GO:0005737">
    <property type="term" value="C:cytoplasm"/>
    <property type="evidence" value="ECO:0007669"/>
    <property type="project" value="TreeGrafter"/>
</dbReference>
<dbReference type="EMBL" id="JH818493">
    <property type="protein sequence ID" value="EKC39586.1"/>
    <property type="molecule type" value="Genomic_DNA"/>
</dbReference>
<dbReference type="SMART" id="SM00369">
    <property type="entry name" value="LRR_TYP"/>
    <property type="match status" value="3"/>
</dbReference>
<dbReference type="PANTHER" id="PTHR48051:SF54">
    <property type="entry name" value="LEUCINE-RICH REPEAT-CONTAINING PROTEIN"/>
    <property type="match status" value="1"/>
</dbReference>
<organism evidence="4">
    <name type="scientific">Magallana gigas</name>
    <name type="common">Pacific oyster</name>
    <name type="synonym">Crassostrea gigas</name>
    <dbReference type="NCBI Taxonomy" id="29159"/>
    <lineage>
        <taxon>Eukaryota</taxon>
        <taxon>Metazoa</taxon>
        <taxon>Spiralia</taxon>
        <taxon>Lophotrochozoa</taxon>
        <taxon>Mollusca</taxon>
        <taxon>Bivalvia</taxon>
        <taxon>Autobranchia</taxon>
        <taxon>Pteriomorphia</taxon>
        <taxon>Ostreida</taxon>
        <taxon>Ostreoidea</taxon>
        <taxon>Ostreidae</taxon>
        <taxon>Magallana</taxon>
    </lineage>
</organism>
<dbReference type="PANTHER" id="PTHR48051">
    <property type="match status" value="1"/>
</dbReference>
<dbReference type="AlphaFoldDB" id="K1RXC0"/>
<dbReference type="SUPFAM" id="SSF52058">
    <property type="entry name" value="L domain-like"/>
    <property type="match status" value="1"/>
</dbReference>
<protein>
    <submittedName>
        <fullName evidence="4">CCR4-NOT transcription complex subunit 6-like protein</fullName>
    </submittedName>
</protein>
<dbReference type="PROSITE" id="PS51450">
    <property type="entry name" value="LRR"/>
    <property type="match status" value="2"/>
</dbReference>
<dbReference type="InterPro" id="IPR050216">
    <property type="entry name" value="LRR_domain-containing"/>
</dbReference>
<dbReference type="Pfam" id="PF23598">
    <property type="entry name" value="LRR_14"/>
    <property type="match status" value="1"/>
</dbReference>
<proteinExistence type="predicted"/>
<sequence>MPRDKYDKYDSPNPRRTHTFMSAEDVAAGKKSTWTELEITGTVRNLGPDLWKLQHLTSLYLNLNNITRIPPEINRLTMLTYLDLSSNKLRSLPSELGDLSQLRELLLYNNLLRMLPFELGKLFNLQNLGLKGNPLSPDILNIYNQANGTQLLLRYMLDHLPAFFSCLSYSTMCVEAF</sequence>
<dbReference type="InterPro" id="IPR003591">
    <property type="entry name" value="Leu-rich_rpt_typical-subtyp"/>
</dbReference>
<reference evidence="4" key="1">
    <citation type="journal article" date="2012" name="Nature">
        <title>The oyster genome reveals stress adaptation and complexity of shell formation.</title>
        <authorList>
            <person name="Zhang G."/>
            <person name="Fang X."/>
            <person name="Guo X."/>
            <person name="Li L."/>
            <person name="Luo R."/>
            <person name="Xu F."/>
            <person name="Yang P."/>
            <person name="Zhang L."/>
            <person name="Wang X."/>
            <person name="Qi H."/>
            <person name="Xiong Z."/>
            <person name="Que H."/>
            <person name="Xie Y."/>
            <person name="Holland P.W."/>
            <person name="Paps J."/>
            <person name="Zhu Y."/>
            <person name="Wu F."/>
            <person name="Chen Y."/>
            <person name="Wang J."/>
            <person name="Peng C."/>
            <person name="Meng J."/>
            <person name="Yang L."/>
            <person name="Liu J."/>
            <person name="Wen B."/>
            <person name="Zhang N."/>
            <person name="Huang Z."/>
            <person name="Zhu Q."/>
            <person name="Feng Y."/>
            <person name="Mount A."/>
            <person name="Hedgecock D."/>
            <person name="Xu Z."/>
            <person name="Liu Y."/>
            <person name="Domazet-Loso T."/>
            <person name="Du Y."/>
            <person name="Sun X."/>
            <person name="Zhang S."/>
            <person name="Liu B."/>
            <person name="Cheng P."/>
            <person name="Jiang X."/>
            <person name="Li J."/>
            <person name="Fan D."/>
            <person name="Wang W."/>
            <person name="Fu W."/>
            <person name="Wang T."/>
            <person name="Wang B."/>
            <person name="Zhang J."/>
            <person name="Peng Z."/>
            <person name="Li Y."/>
            <person name="Li N."/>
            <person name="Wang J."/>
            <person name="Chen M."/>
            <person name="He Y."/>
            <person name="Tan F."/>
            <person name="Song X."/>
            <person name="Zheng Q."/>
            <person name="Huang R."/>
            <person name="Yang H."/>
            <person name="Du X."/>
            <person name="Chen L."/>
            <person name="Yang M."/>
            <person name="Gaffney P.M."/>
            <person name="Wang S."/>
            <person name="Luo L."/>
            <person name="She Z."/>
            <person name="Ming Y."/>
            <person name="Huang W."/>
            <person name="Zhang S."/>
            <person name="Huang B."/>
            <person name="Zhang Y."/>
            <person name="Qu T."/>
            <person name="Ni P."/>
            <person name="Miao G."/>
            <person name="Wang J."/>
            <person name="Wang Q."/>
            <person name="Steinberg C.E."/>
            <person name="Wang H."/>
            <person name="Li N."/>
            <person name="Qian L."/>
            <person name="Zhang G."/>
            <person name="Li Y."/>
            <person name="Yang H."/>
            <person name="Liu X."/>
            <person name="Wang J."/>
            <person name="Yin Y."/>
            <person name="Wang J."/>
        </authorList>
    </citation>
    <scope>NUCLEOTIDE SEQUENCE [LARGE SCALE GENOMIC DNA]</scope>
    <source>
        <strain evidence="4">05x7-T-G4-1.051#20</strain>
    </source>
</reference>
<dbReference type="InterPro" id="IPR055414">
    <property type="entry name" value="LRR_R13L4/SHOC2-like"/>
</dbReference>
<evidence type="ECO:0000259" key="3">
    <source>
        <dbReference type="Pfam" id="PF23598"/>
    </source>
</evidence>
<evidence type="ECO:0000313" key="4">
    <source>
        <dbReference type="EMBL" id="EKC39586.1"/>
    </source>
</evidence>
<name>K1RXC0_MAGGI</name>
<accession>K1RXC0</accession>
<dbReference type="InterPro" id="IPR032675">
    <property type="entry name" value="LRR_dom_sf"/>
</dbReference>
<evidence type="ECO:0000256" key="2">
    <source>
        <dbReference type="ARBA" id="ARBA00022737"/>
    </source>
</evidence>
<dbReference type="InParanoid" id="K1RXC0"/>